<accession>A0A2T8HFK6</accession>
<keyword evidence="3" id="KW-0540">Nuclease</keyword>
<comment type="caution">
    <text evidence="3">The sequence shown here is derived from an EMBL/GenBank/DDBJ whole genome shotgun (WGS) entry which is preliminary data.</text>
</comment>
<dbReference type="PANTHER" id="PTHR12121">
    <property type="entry name" value="CARBON CATABOLITE REPRESSOR PROTEIN 4"/>
    <property type="match status" value="1"/>
</dbReference>
<feature type="chain" id="PRO_5015625512" evidence="1">
    <location>
        <begin position="29"/>
        <end position="316"/>
    </location>
</feature>
<dbReference type="AlphaFoldDB" id="A0A2T8HFK6"/>
<dbReference type="CDD" id="cd09083">
    <property type="entry name" value="EEP-1"/>
    <property type="match status" value="1"/>
</dbReference>
<sequence>MKSKQWYSNFKVVSVWLCLMIAGMATQAQDSIALKVASYNVRYDNKGDRDAGNAWENRLPVITSLIKYNDFDILGCQEVLAHQFDDLKQQLAAYTFIGVGRDDGKLAGEFAPIVFKSDRFSLLDSGVMWLSETPHIPSKGWDAALPRICTWARLEDKASGKRLWFFNLHLDHVGLQAREESCKLVLQRIRNVVGDDDVLWTGDFNVDQRNAIYQIIQGSGYVADAYEQATLRYAHNGTFNAFDPNLWTDSRIDHIFVSKAISVKKYAVLLDTYRSAAGEKEVKKGDFPTELSFKDYEARLPSDHFPVVAELTIPVR</sequence>
<keyword evidence="3" id="KW-0378">Hydrolase</keyword>
<evidence type="ECO:0000259" key="2">
    <source>
        <dbReference type="Pfam" id="PF03372"/>
    </source>
</evidence>
<keyword evidence="1" id="KW-0732">Signal</keyword>
<dbReference type="GO" id="GO:0000175">
    <property type="term" value="F:3'-5'-RNA exonuclease activity"/>
    <property type="evidence" value="ECO:0007669"/>
    <property type="project" value="TreeGrafter"/>
</dbReference>
<organism evidence="3 4">
    <name type="scientific">Sphingobacterium corticibacter</name>
    <dbReference type="NCBI Taxonomy" id="2171749"/>
    <lineage>
        <taxon>Bacteria</taxon>
        <taxon>Pseudomonadati</taxon>
        <taxon>Bacteroidota</taxon>
        <taxon>Sphingobacteriia</taxon>
        <taxon>Sphingobacteriales</taxon>
        <taxon>Sphingobacteriaceae</taxon>
        <taxon>Sphingobacterium</taxon>
    </lineage>
</organism>
<dbReference type="RefSeq" id="WP_116776974.1">
    <property type="nucleotide sequence ID" value="NZ_QDKG01000007.1"/>
</dbReference>
<dbReference type="PANTHER" id="PTHR12121:SF36">
    <property type="entry name" value="ENDONUCLEASE_EXONUCLEASE_PHOSPHATASE DOMAIN-CONTAINING PROTEIN"/>
    <property type="match status" value="1"/>
</dbReference>
<dbReference type="InterPro" id="IPR005135">
    <property type="entry name" value="Endo/exonuclease/phosphatase"/>
</dbReference>
<dbReference type="Gene3D" id="3.60.10.10">
    <property type="entry name" value="Endonuclease/exonuclease/phosphatase"/>
    <property type="match status" value="1"/>
</dbReference>
<evidence type="ECO:0000313" key="3">
    <source>
        <dbReference type="EMBL" id="PVH24227.1"/>
    </source>
</evidence>
<dbReference type="GO" id="GO:0004519">
    <property type="term" value="F:endonuclease activity"/>
    <property type="evidence" value="ECO:0007669"/>
    <property type="project" value="UniProtKB-KW"/>
</dbReference>
<dbReference type="SUPFAM" id="SSF56219">
    <property type="entry name" value="DNase I-like"/>
    <property type="match status" value="1"/>
</dbReference>
<feature type="signal peptide" evidence="1">
    <location>
        <begin position="1"/>
        <end position="28"/>
    </location>
</feature>
<feature type="domain" description="Endonuclease/exonuclease/phosphatase" evidence="2">
    <location>
        <begin position="37"/>
        <end position="304"/>
    </location>
</feature>
<dbReference type="EMBL" id="QDKG01000007">
    <property type="protein sequence ID" value="PVH24227.1"/>
    <property type="molecule type" value="Genomic_DNA"/>
</dbReference>
<evidence type="ECO:0000313" key="4">
    <source>
        <dbReference type="Proteomes" id="UP000245627"/>
    </source>
</evidence>
<proteinExistence type="predicted"/>
<dbReference type="Pfam" id="PF03372">
    <property type="entry name" value="Exo_endo_phos"/>
    <property type="match status" value="1"/>
</dbReference>
<dbReference type="Proteomes" id="UP000245627">
    <property type="component" value="Unassembled WGS sequence"/>
</dbReference>
<dbReference type="InterPro" id="IPR050410">
    <property type="entry name" value="CCR4/nocturin_mRNA_transcr"/>
</dbReference>
<evidence type="ECO:0000256" key="1">
    <source>
        <dbReference type="SAM" id="SignalP"/>
    </source>
</evidence>
<name>A0A2T8HFK6_9SPHI</name>
<keyword evidence="3" id="KW-0255">Endonuclease</keyword>
<gene>
    <name evidence="3" type="ORF">DC487_15740</name>
</gene>
<protein>
    <submittedName>
        <fullName evidence="3">Endonuclease</fullName>
    </submittedName>
</protein>
<dbReference type="InterPro" id="IPR036691">
    <property type="entry name" value="Endo/exonu/phosph_ase_sf"/>
</dbReference>
<keyword evidence="4" id="KW-1185">Reference proteome</keyword>
<reference evidence="3 4" key="1">
    <citation type="submission" date="2018-04" db="EMBL/GenBank/DDBJ databases">
        <title>Sphingobacterium cortibacter sp. nov.</title>
        <authorList>
            <person name="Li Y."/>
        </authorList>
    </citation>
    <scope>NUCLEOTIDE SEQUENCE [LARGE SCALE GENOMIC DNA]</scope>
    <source>
        <strain evidence="3 4">2c-3</strain>
    </source>
</reference>
<dbReference type="OrthoDB" id="9793162at2"/>